<proteinExistence type="predicted"/>
<keyword evidence="2" id="KW-1185">Reference proteome</keyword>
<accession>A0ABM6MJU3</accession>
<dbReference type="Proteomes" id="UP000217301">
    <property type="component" value="Chromosome"/>
</dbReference>
<dbReference type="EMBL" id="CP022385">
    <property type="protein sequence ID" value="ATA84284.1"/>
    <property type="molecule type" value="Genomic_DNA"/>
</dbReference>
<evidence type="ECO:0000313" key="2">
    <source>
        <dbReference type="Proteomes" id="UP000217301"/>
    </source>
</evidence>
<evidence type="ECO:0008006" key="3">
    <source>
        <dbReference type="Google" id="ProtNLM"/>
    </source>
</evidence>
<reference evidence="2" key="1">
    <citation type="submission" date="2017-06" db="EMBL/GenBank/DDBJ databases">
        <title>Capnocytophaga spp. assemblies.</title>
        <authorList>
            <person name="Gulvik C.A."/>
        </authorList>
    </citation>
    <scope>NUCLEOTIDE SEQUENCE [LARGE SCALE GENOMIC DNA]</scope>
    <source>
        <strain evidence="2">KC1668</strain>
    </source>
</reference>
<evidence type="ECO:0000313" key="1">
    <source>
        <dbReference type="EMBL" id="ATA84284.1"/>
    </source>
</evidence>
<protein>
    <recommendedName>
        <fullName evidence="3">Transposase</fullName>
    </recommendedName>
</protein>
<sequence length="63" mass="7617">MIVFATILTKLRSLKRIPFIVLKYLEEIVEELKFLVEIKNEKVWLIDIAFYAFMYYNLSNITK</sequence>
<gene>
    <name evidence="1" type="ORF">CGC55_07085</name>
</gene>
<name>A0ABM6MJU3_CAPSP</name>
<organism evidence="1 2">
    <name type="scientific">Capnocytophaga sputigena</name>
    <dbReference type="NCBI Taxonomy" id="1019"/>
    <lineage>
        <taxon>Bacteria</taxon>
        <taxon>Pseudomonadati</taxon>
        <taxon>Bacteroidota</taxon>
        <taxon>Flavobacteriia</taxon>
        <taxon>Flavobacteriales</taxon>
        <taxon>Flavobacteriaceae</taxon>
        <taxon>Capnocytophaga</taxon>
    </lineage>
</organism>